<dbReference type="SUPFAM" id="SSF53335">
    <property type="entry name" value="S-adenosyl-L-methionine-dependent methyltransferases"/>
    <property type="match status" value="1"/>
</dbReference>
<dbReference type="Pfam" id="PF10294">
    <property type="entry name" value="Methyltransf_16"/>
    <property type="match status" value="1"/>
</dbReference>
<keyword evidence="3" id="KW-1185">Reference proteome</keyword>
<dbReference type="InterPro" id="IPR029063">
    <property type="entry name" value="SAM-dependent_MTases_sf"/>
</dbReference>
<name>A0A813FBC8_POLGL</name>
<accession>A0A813FBC8</accession>
<feature type="signal peptide" evidence="1">
    <location>
        <begin position="1"/>
        <end position="23"/>
    </location>
</feature>
<dbReference type="OMA" id="TEMIRIP"/>
<organism evidence="2 3">
    <name type="scientific">Polarella glacialis</name>
    <name type="common">Dinoflagellate</name>
    <dbReference type="NCBI Taxonomy" id="89957"/>
    <lineage>
        <taxon>Eukaryota</taxon>
        <taxon>Sar</taxon>
        <taxon>Alveolata</taxon>
        <taxon>Dinophyceae</taxon>
        <taxon>Suessiales</taxon>
        <taxon>Suessiaceae</taxon>
        <taxon>Polarella</taxon>
    </lineage>
</organism>
<feature type="chain" id="PRO_5032719696" description="Calmodulin-lysine N-methyltransferase" evidence="1">
    <location>
        <begin position="24"/>
        <end position="366"/>
    </location>
</feature>
<dbReference type="Gene3D" id="3.40.50.150">
    <property type="entry name" value="Vaccinia Virus protein VP39"/>
    <property type="match status" value="1"/>
</dbReference>
<evidence type="ECO:0000313" key="3">
    <source>
        <dbReference type="Proteomes" id="UP000654075"/>
    </source>
</evidence>
<evidence type="ECO:0008006" key="4">
    <source>
        <dbReference type="Google" id="ProtNLM"/>
    </source>
</evidence>
<reference evidence="2" key="1">
    <citation type="submission" date="2021-02" db="EMBL/GenBank/DDBJ databases">
        <authorList>
            <person name="Dougan E. K."/>
            <person name="Rhodes N."/>
            <person name="Thang M."/>
            <person name="Chan C."/>
        </authorList>
    </citation>
    <scope>NUCLEOTIDE SEQUENCE</scope>
</reference>
<dbReference type="OrthoDB" id="441881at2759"/>
<protein>
    <recommendedName>
        <fullName evidence="4">Calmodulin-lysine N-methyltransferase</fullName>
    </recommendedName>
</protein>
<sequence length="366" mass="40025">MAPIGMIFVMFYLLASFWKAGSAESESVWNEGKLACFDDKYPFRVCCSRIFGPRGNALCFGTGLSFEDCCCLAPWNDNDGRLPLLSTEMIRIPLRLSPAQLRATPVQHRVLQIYQAASEEYHDPGEFHLARGGAWPSGLLWTGGYQLLRWFECFADLPAHAWRGKRFIEFGAGIGAAGVVAALNGANVTLIEAVPNEVLGMNILKNLPESVRSRVVVCQMNWSRPLHHNLRRLASCTGGNVSRQDGSFSPKYDLVANGVSAYFPTQLFELIHAVSSVEARVLIAPGEGIEAFWERAGQFAARYFTQAVVRADAGLTVTHQSAWASCGAAGCPLLELSGRRLTALESEAEPQWNLKVHEAAACKGEG</sequence>
<keyword evidence="1" id="KW-0732">Signal</keyword>
<evidence type="ECO:0000256" key="1">
    <source>
        <dbReference type="SAM" id="SignalP"/>
    </source>
</evidence>
<evidence type="ECO:0000313" key="2">
    <source>
        <dbReference type="EMBL" id="CAE8611823.1"/>
    </source>
</evidence>
<dbReference type="AlphaFoldDB" id="A0A813FBC8"/>
<gene>
    <name evidence="2" type="ORF">PGLA1383_LOCUS29624</name>
</gene>
<dbReference type="InterPro" id="IPR019410">
    <property type="entry name" value="Methyltransf_16"/>
</dbReference>
<dbReference type="EMBL" id="CAJNNV010025051">
    <property type="protein sequence ID" value="CAE8611823.1"/>
    <property type="molecule type" value="Genomic_DNA"/>
</dbReference>
<comment type="caution">
    <text evidence="2">The sequence shown here is derived from an EMBL/GenBank/DDBJ whole genome shotgun (WGS) entry which is preliminary data.</text>
</comment>
<dbReference type="Proteomes" id="UP000654075">
    <property type="component" value="Unassembled WGS sequence"/>
</dbReference>
<proteinExistence type="predicted"/>